<dbReference type="EMBL" id="DS989825">
    <property type="protein sequence ID" value="EFR02497.1"/>
    <property type="molecule type" value="Genomic_DNA"/>
</dbReference>
<dbReference type="Proteomes" id="UP000002669">
    <property type="component" value="Unassembled WGS sequence"/>
</dbReference>
<dbReference type="GeneID" id="10028184"/>
<keyword evidence="2" id="KW-1185">Reference proteome</keyword>
<name>E4UW49_ARTGP</name>
<protein>
    <submittedName>
        <fullName evidence="1">Uncharacterized protein</fullName>
    </submittedName>
</protein>
<organism evidence="2">
    <name type="scientific">Arthroderma gypseum (strain ATCC MYA-4604 / CBS 118893)</name>
    <name type="common">Microsporum gypseum</name>
    <dbReference type="NCBI Taxonomy" id="535722"/>
    <lineage>
        <taxon>Eukaryota</taxon>
        <taxon>Fungi</taxon>
        <taxon>Dikarya</taxon>
        <taxon>Ascomycota</taxon>
        <taxon>Pezizomycotina</taxon>
        <taxon>Eurotiomycetes</taxon>
        <taxon>Eurotiomycetidae</taxon>
        <taxon>Onygenales</taxon>
        <taxon>Arthrodermataceae</taxon>
        <taxon>Nannizzia</taxon>
    </lineage>
</organism>
<dbReference type="AlphaFoldDB" id="E4UW49"/>
<proteinExistence type="predicted"/>
<dbReference type="InParanoid" id="E4UW49"/>
<evidence type="ECO:0000313" key="2">
    <source>
        <dbReference type="Proteomes" id="UP000002669"/>
    </source>
</evidence>
<gene>
    <name evidence="1" type="ORF">MGYG_05490</name>
</gene>
<dbReference type="RefSeq" id="XP_003172908.1">
    <property type="nucleotide sequence ID" value="XM_003172860.1"/>
</dbReference>
<dbReference type="VEuPathDB" id="FungiDB:MGYG_05490"/>
<dbReference type="HOGENOM" id="CLU_2372362_0_0_1"/>
<reference evidence="2" key="1">
    <citation type="journal article" date="2012" name="MBio">
        <title>Comparative genome analysis of Trichophyton rubrum and related dermatophytes reveals candidate genes involved in infection.</title>
        <authorList>
            <person name="Martinez D.A."/>
            <person name="Oliver B.G."/>
            <person name="Graeser Y."/>
            <person name="Goldberg J.M."/>
            <person name="Li W."/>
            <person name="Martinez-Rossi N.M."/>
            <person name="Monod M."/>
            <person name="Shelest E."/>
            <person name="Barton R.C."/>
            <person name="Birch E."/>
            <person name="Brakhage A.A."/>
            <person name="Chen Z."/>
            <person name="Gurr S.J."/>
            <person name="Heiman D."/>
            <person name="Heitman J."/>
            <person name="Kosti I."/>
            <person name="Rossi A."/>
            <person name="Saif S."/>
            <person name="Samalova M."/>
            <person name="Saunders C.W."/>
            <person name="Shea T."/>
            <person name="Summerbell R.C."/>
            <person name="Xu J."/>
            <person name="Young S."/>
            <person name="Zeng Q."/>
            <person name="Birren B.W."/>
            <person name="Cuomo C.A."/>
            <person name="White T.C."/>
        </authorList>
    </citation>
    <scope>NUCLEOTIDE SEQUENCE [LARGE SCALE GENOMIC DNA]</scope>
    <source>
        <strain evidence="2">ATCC MYA-4604 / CBS 118893</strain>
    </source>
</reference>
<evidence type="ECO:0000313" key="1">
    <source>
        <dbReference type="EMBL" id="EFR02497.1"/>
    </source>
</evidence>
<accession>E4UW49</accession>
<sequence length="95" mass="10871">MLRQRHSITGKEVDGLTISEGYRNAFLCFWPYSFCCFLRLTGLLSETWDFKLPKNSRQLREKKRGKANAARKPGPDWIYVSTTVNFKGLAASASH</sequence>